<keyword evidence="1" id="KW-0812">Transmembrane</keyword>
<protein>
    <submittedName>
        <fullName evidence="2">Cellulose synthase/poly-beta-1,6-N-acetylglucosamine synthase-like glycosyltransferase</fullName>
    </submittedName>
</protein>
<evidence type="ECO:0000313" key="3">
    <source>
        <dbReference type="EMBL" id="MXP37791.1"/>
    </source>
</evidence>
<dbReference type="RefSeq" id="WP_160759901.1">
    <property type="nucleotide sequence ID" value="NZ_BAAADZ010000002.1"/>
</dbReference>
<accession>A0A6I4UF83</accession>
<comment type="caution">
    <text evidence="3">The sequence shown here is derived from an EMBL/GenBank/DDBJ whole genome shotgun (WGS) entry which is preliminary data.</text>
</comment>
<feature type="transmembrane region" description="Helical" evidence="1">
    <location>
        <begin position="83"/>
        <end position="106"/>
    </location>
</feature>
<dbReference type="PROSITE" id="PS51257">
    <property type="entry name" value="PROKAR_LIPOPROTEIN"/>
    <property type="match status" value="1"/>
</dbReference>
<feature type="transmembrane region" description="Helical" evidence="1">
    <location>
        <begin position="56"/>
        <end position="76"/>
    </location>
</feature>
<reference evidence="2 5" key="2">
    <citation type="submission" date="2020-08" db="EMBL/GenBank/DDBJ databases">
        <title>Genomic Encyclopedia of Type Strains, Phase IV (KMG-IV): sequencing the most valuable type-strain genomes for metagenomic binning, comparative biology and taxonomic classification.</title>
        <authorList>
            <person name="Goeker M."/>
        </authorList>
    </citation>
    <scope>NUCLEOTIDE SEQUENCE [LARGE SCALE GENOMIC DNA]</scope>
    <source>
        <strain evidence="2 5">DSM 8510</strain>
    </source>
</reference>
<reference evidence="3 4" key="1">
    <citation type="submission" date="2019-12" db="EMBL/GenBank/DDBJ databases">
        <title>Genomic-based taxomic classification of the family Erythrobacteraceae.</title>
        <authorList>
            <person name="Xu L."/>
        </authorList>
    </citation>
    <scope>NUCLEOTIDE SEQUENCE [LARGE SCALE GENOMIC DNA]</scope>
    <source>
        <strain evidence="3 4">JCM 10282</strain>
    </source>
</reference>
<keyword evidence="5" id="KW-1185">Reference proteome</keyword>
<dbReference type="AlphaFoldDB" id="A0A6I4UF83"/>
<dbReference type="EMBL" id="WTYB01000001">
    <property type="protein sequence ID" value="MXP37791.1"/>
    <property type="molecule type" value="Genomic_DNA"/>
</dbReference>
<evidence type="ECO:0000313" key="4">
    <source>
        <dbReference type="Proteomes" id="UP000430021"/>
    </source>
</evidence>
<dbReference type="Proteomes" id="UP000548685">
    <property type="component" value="Unassembled WGS sequence"/>
</dbReference>
<sequence length="148" mass="16446">MIALSRRRPRSITLFAVLFFAAAVVSCIDGLSRIEFQLATYQRAVPEIGWSRDLLIVWHSAWLTIALIPIAMVWLSAVRFARWMVAIMALAKLAGLLMSLPMLAMVARLQPLWLVSLLLALTAIAMLFTSGSNRWFADKGGVDPAVFE</sequence>
<dbReference type="EMBL" id="JACICE010000001">
    <property type="protein sequence ID" value="MBB3774559.1"/>
    <property type="molecule type" value="Genomic_DNA"/>
</dbReference>
<keyword evidence="1" id="KW-1133">Transmembrane helix</keyword>
<gene>
    <name evidence="2" type="ORF">FHS52_000502</name>
    <name evidence="3" type="ORF">GRI59_04075</name>
</gene>
<evidence type="ECO:0000313" key="2">
    <source>
        <dbReference type="EMBL" id="MBB3774559.1"/>
    </source>
</evidence>
<evidence type="ECO:0000313" key="5">
    <source>
        <dbReference type="Proteomes" id="UP000548685"/>
    </source>
</evidence>
<proteinExistence type="predicted"/>
<dbReference type="Proteomes" id="UP000430021">
    <property type="component" value="Unassembled WGS sequence"/>
</dbReference>
<dbReference type="OrthoDB" id="7391648at2"/>
<feature type="transmembrane region" description="Helical" evidence="1">
    <location>
        <begin position="112"/>
        <end position="129"/>
    </location>
</feature>
<name>A0A6I4UF83_9SPHN</name>
<organism evidence="3 4">
    <name type="scientific">Erythrobacter ramosus</name>
    <dbReference type="NCBI Taxonomy" id="35811"/>
    <lineage>
        <taxon>Bacteria</taxon>
        <taxon>Pseudomonadati</taxon>
        <taxon>Pseudomonadota</taxon>
        <taxon>Alphaproteobacteria</taxon>
        <taxon>Sphingomonadales</taxon>
        <taxon>Erythrobacteraceae</taxon>
        <taxon>Erythrobacter/Porphyrobacter group</taxon>
        <taxon>Erythrobacter</taxon>
    </lineage>
</organism>
<evidence type="ECO:0000256" key="1">
    <source>
        <dbReference type="SAM" id="Phobius"/>
    </source>
</evidence>
<keyword evidence="1" id="KW-0472">Membrane</keyword>